<evidence type="ECO:0000313" key="2">
    <source>
        <dbReference type="EMBL" id="KAJ7726149.1"/>
    </source>
</evidence>
<feature type="compositionally biased region" description="Low complexity" evidence="1">
    <location>
        <begin position="153"/>
        <end position="171"/>
    </location>
</feature>
<reference evidence="2" key="1">
    <citation type="submission" date="2023-03" db="EMBL/GenBank/DDBJ databases">
        <title>Massive genome expansion in bonnet fungi (Mycena s.s.) driven by repeated elements and novel gene families across ecological guilds.</title>
        <authorList>
            <consortium name="Lawrence Berkeley National Laboratory"/>
            <person name="Harder C.B."/>
            <person name="Miyauchi S."/>
            <person name="Viragh M."/>
            <person name="Kuo A."/>
            <person name="Thoen E."/>
            <person name="Andreopoulos B."/>
            <person name="Lu D."/>
            <person name="Skrede I."/>
            <person name="Drula E."/>
            <person name="Henrissat B."/>
            <person name="Morin E."/>
            <person name="Kohler A."/>
            <person name="Barry K."/>
            <person name="LaButti K."/>
            <person name="Morin E."/>
            <person name="Salamov A."/>
            <person name="Lipzen A."/>
            <person name="Mereny Z."/>
            <person name="Hegedus B."/>
            <person name="Baldrian P."/>
            <person name="Stursova M."/>
            <person name="Weitz H."/>
            <person name="Taylor A."/>
            <person name="Grigoriev I.V."/>
            <person name="Nagy L.G."/>
            <person name="Martin F."/>
            <person name="Kauserud H."/>
        </authorList>
    </citation>
    <scope>NUCLEOTIDE SEQUENCE</scope>
    <source>
        <strain evidence="2">CBHHK188m</strain>
    </source>
</reference>
<feature type="region of interest" description="Disordered" evidence="1">
    <location>
        <begin position="106"/>
        <end position="193"/>
    </location>
</feature>
<feature type="compositionally biased region" description="Basic residues" evidence="1">
    <location>
        <begin position="172"/>
        <end position="193"/>
    </location>
</feature>
<dbReference type="AlphaFoldDB" id="A0AAD7HSA3"/>
<comment type="caution">
    <text evidence="2">The sequence shown here is derived from an EMBL/GenBank/DDBJ whole genome shotgun (WGS) entry which is preliminary data.</text>
</comment>
<dbReference type="EMBL" id="JARJLG010000222">
    <property type="protein sequence ID" value="KAJ7726149.1"/>
    <property type="molecule type" value="Genomic_DNA"/>
</dbReference>
<dbReference type="Proteomes" id="UP001215280">
    <property type="component" value="Unassembled WGS sequence"/>
</dbReference>
<evidence type="ECO:0000313" key="3">
    <source>
        <dbReference type="Proteomes" id="UP001215280"/>
    </source>
</evidence>
<feature type="compositionally biased region" description="Basic and acidic residues" evidence="1">
    <location>
        <begin position="115"/>
        <end position="127"/>
    </location>
</feature>
<organism evidence="2 3">
    <name type="scientific">Mycena maculata</name>
    <dbReference type="NCBI Taxonomy" id="230809"/>
    <lineage>
        <taxon>Eukaryota</taxon>
        <taxon>Fungi</taxon>
        <taxon>Dikarya</taxon>
        <taxon>Basidiomycota</taxon>
        <taxon>Agaricomycotina</taxon>
        <taxon>Agaricomycetes</taxon>
        <taxon>Agaricomycetidae</taxon>
        <taxon>Agaricales</taxon>
        <taxon>Marasmiineae</taxon>
        <taxon>Mycenaceae</taxon>
        <taxon>Mycena</taxon>
    </lineage>
</organism>
<accession>A0AAD7HSA3</accession>
<proteinExistence type="predicted"/>
<protein>
    <submittedName>
        <fullName evidence="2">Uncharacterized protein</fullName>
    </submittedName>
</protein>
<name>A0AAD7HSA3_9AGAR</name>
<keyword evidence="3" id="KW-1185">Reference proteome</keyword>
<evidence type="ECO:0000256" key="1">
    <source>
        <dbReference type="SAM" id="MobiDB-lite"/>
    </source>
</evidence>
<sequence>MIHESILLRHVPGVCWFQKSLTKEKDPPTRFEHTPENLRSRRRDYGHRHRIYLRRIREGLRDKKPWAVGLFEYWDRILFPNADRDHDYAAACDELEDDEELENIFSEAPSITIPEQRRSDNNDRSDRATSSPTPHSRPRRLSTRQPAPPHVTSSSPSRAPSQLPASPPASAAKRRPTGRFSHRRAAASGSSRR</sequence>
<gene>
    <name evidence="2" type="ORF">DFH07DRAFT_782815</name>
</gene>